<organism evidence="7 8">
    <name type="scientific">Macrostomum lignano</name>
    <dbReference type="NCBI Taxonomy" id="282301"/>
    <lineage>
        <taxon>Eukaryota</taxon>
        <taxon>Metazoa</taxon>
        <taxon>Spiralia</taxon>
        <taxon>Lophotrochozoa</taxon>
        <taxon>Platyhelminthes</taxon>
        <taxon>Rhabditophora</taxon>
        <taxon>Macrostomorpha</taxon>
        <taxon>Macrostomida</taxon>
        <taxon>Macrostomidae</taxon>
        <taxon>Macrostomum</taxon>
    </lineage>
</organism>
<dbReference type="InterPro" id="IPR012346">
    <property type="entry name" value="p53/RUNT-type_TF_DNA-bd_sf"/>
</dbReference>
<comment type="subcellular location">
    <subcellularLocation>
        <location evidence="1">Nucleus</location>
    </subcellularLocation>
</comment>
<feature type="compositionally biased region" description="Polar residues" evidence="5">
    <location>
        <begin position="225"/>
        <end position="241"/>
    </location>
</feature>
<accession>A0A1I8FEE9</accession>
<dbReference type="SUPFAM" id="SSF49417">
    <property type="entry name" value="p53-like transcription factors"/>
    <property type="match status" value="1"/>
</dbReference>
<feature type="region of interest" description="Disordered" evidence="5">
    <location>
        <begin position="141"/>
        <end position="176"/>
    </location>
</feature>
<keyword evidence="7" id="KW-1185">Reference proteome</keyword>
<dbReference type="PANTHER" id="PTHR11950:SF49">
    <property type="entry name" value="PROTEIN LOZENGE"/>
    <property type="match status" value="1"/>
</dbReference>
<evidence type="ECO:0000256" key="2">
    <source>
        <dbReference type="ARBA" id="ARBA00023015"/>
    </source>
</evidence>
<dbReference type="InterPro" id="IPR000040">
    <property type="entry name" value="AML1_Runt"/>
</dbReference>
<dbReference type="InterPro" id="IPR008967">
    <property type="entry name" value="p53-like_TF_DNA-bd_sf"/>
</dbReference>
<dbReference type="PANTHER" id="PTHR11950">
    <property type="entry name" value="RUNT RELATED"/>
    <property type="match status" value="1"/>
</dbReference>
<keyword evidence="4" id="KW-0539">Nucleus</keyword>
<feature type="region of interest" description="Disordered" evidence="5">
    <location>
        <begin position="195"/>
        <end position="241"/>
    </location>
</feature>
<evidence type="ECO:0000313" key="8">
    <source>
        <dbReference type="WBParaSite" id="maker-unitig_31441-snap-gene-0.2-mRNA-1"/>
    </source>
</evidence>
<feature type="domain" description="Runt" evidence="6">
    <location>
        <begin position="71"/>
        <end position="146"/>
    </location>
</feature>
<keyword evidence="2" id="KW-0805">Transcription regulation</keyword>
<proteinExistence type="predicted"/>
<dbReference type="GO" id="GO:0000981">
    <property type="term" value="F:DNA-binding transcription factor activity, RNA polymerase II-specific"/>
    <property type="evidence" value="ECO:0007669"/>
    <property type="project" value="TreeGrafter"/>
</dbReference>
<feature type="compositionally biased region" description="Polar residues" evidence="5">
    <location>
        <begin position="1"/>
        <end position="10"/>
    </location>
</feature>
<evidence type="ECO:0000256" key="4">
    <source>
        <dbReference type="ARBA" id="ARBA00023242"/>
    </source>
</evidence>
<evidence type="ECO:0000313" key="7">
    <source>
        <dbReference type="Proteomes" id="UP000095280"/>
    </source>
</evidence>
<dbReference type="GO" id="GO:0005524">
    <property type="term" value="F:ATP binding"/>
    <property type="evidence" value="ECO:0007669"/>
    <property type="project" value="InterPro"/>
</dbReference>
<dbReference type="Gene3D" id="2.60.40.720">
    <property type="match status" value="1"/>
</dbReference>
<feature type="region of interest" description="Disordered" evidence="5">
    <location>
        <begin position="1"/>
        <end position="52"/>
    </location>
</feature>
<evidence type="ECO:0000256" key="5">
    <source>
        <dbReference type="SAM" id="MobiDB-lite"/>
    </source>
</evidence>
<dbReference type="PROSITE" id="PS51062">
    <property type="entry name" value="RUNT"/>
    <property type="match status" value="1"/>
</dbReference>
<evidence type="ECO:0000259" key="6">
    <source>
        <dbReference type="PROSITE" id="PS51062"/>
    </source>
</evidence>
<protein>
    <submittedName>
        <fullName evidence="8">Runt domain-containing protein</fullName>
    </submittedName>
</protein>
<dbReference type="PRINTS" id="PR00967">
    <property type="entry name" value="ONCOGENEAML1"/>
</dbReference>
<dbReference type="GO" id="GO:0005634">
    <property type="term" value="C:nucleus"/>
    <property type="evidence" value="ECO:0007669"/>
    <property type="project" value="UniProtKB-SubCell"/>
</dbReference>
<keyword evidence="3" id="KW-0804">Transcription</keyword>
<dbReference type="GO" id="GO:0000978">
    <property type="term" value="F:RNA polymerase II cis-regulatory region sequence-specific DNA binding"/>
    <property type="evidence" value="ECO:0007669"/>
    <property type="project" value="TreeGrafter"/>
</dbReference>
<evidence type="ECO:0000256" key="3">
    <source>
        <dbReference type="ARBA" id="ARBA00023163"/>
    </source>
</evidence>
<dbReference type="AlphaFoldDB" id="A0A1I8FEE9"/>
<feature type="compositionally biased region" description="Polar residues" evidence="5">
    <location>
        <begin position="21"/>
        <end position="34"/>
    </location>
</feature>
<dbReference type="InterPro" id="IPR013524">
    <property type="entry name" value="Runt_dom"/>
</dbReference>
<dbReference type="Pfam" id="PF00853">
    <property type="entry name" value="Runt"/>
    <property type="match status" value="1"/>
</dbReference>
<evidence type="ECO:0000256" key="1">
    <source>
        <dbReference type="ARBA" id="ARBA00004123"/>
    </source>
</evidence>
<dbReference type="WBParaSite" id="maker-unitig_31441-snap-gene-0.2-mRNA-1">
    <property type="protein sequence ID" value="maker-unitig_31441-snap-gene-0.2-mRNA-1"/>
    <property type="gene ID" value="maker-unitig_31441-snap-gene-0.2"/>
</dbReference>
<name>A0A1I8FEE9_9PLAT</name>
<sequence length="241" mass="26358">PNKQTTQTSGLVRKVEGWRKSSGSNPAGTLSLREQPQPGLHGACPPTGAPTRACRTPSRWWRSASARRHQVTLAAGNEENCFAEMKNPVAYMNSQVAKFNDLRFIGRSGRGKFLNLSITIETYPPQIAVYSKAIKVTVDGPASRAAKSVKRLNEDSLRGRGHRHSGSSGSPGAPPYPLLDRNLLRCSIDGHFKGFSLPGSPSTPEMYRKTDPREQPGPLVAKQPLQHQSVWKPYSSGNDME</sequence>
<reference evidence="8" key="1">
    <citation type="submission" date="2016-11" db="UniProtKB">
        <authorList>
            <consortium name="WormBaseParasite"/>
        </authorList>
    </citation>
    <scope>IDENTIFICATION</scope>
</reference>
<dbReference type="Proteomes" id="UP000095280">
    <property type="component" value="Unplaced"/>
</dbReference>